<keyword evidence="8" id="KW-0547">Nucleotide-binding</keyword>
<dbReference type="GO" id="GO:0005524">
    <property type="term" value="F:ATP binding"/>
    <property type="evidence" value="ECO:0007669"/>
    <property type="project" value="UniProtKB-KW"/>
</dbReference>
<evidence type="ECO:0000313" key="20">
    <source>
        <dbReference type="Proteomes" id="UP000037848"/>
    </source>
</evidence>
<dbReference type="Pfam" id="PF21623">
    <property type="entry name" value="HK_sensor_dom_bact"/>
    <property type="match status" value="1"/>
</dbReference>
<feature type="transmembrane region" description="Helical" evidence="16">
    <location>
        <begin position="16"/>
        <end position="35"/>
    </location>
</feature>
<gene>
    <name evidence="19" type="ORF">ADS77_03540</name>
</gene>
<dbReference type="GO" id="GO:0005886">
    <property type="term" value="C:plasma membrane"/>
    <property type="evidence" value="ECO:0007669"/>
    <property type="project" value="UniProtKB-SubCell"/>
</dbReference>
<name>A0A0N1MWD1_9GAMM</name>
<dbReference type="EC" id="2.7.13.3" evidence="3"/>
<evidence type="ECO:0000256" key="13">
    <source>
        <dbReference type="ARBA" id="ARBA00064003"/>
    </source>
</evidence>
<dbReference type="PATRIC" id="fig|187330.3.peg.1748"/>
<dbReference type="PROSITE" id="PS50109">
    <property type="entry name" value="HIS_KIN"/>
    <property type="match status" value="1"/>
</dbReference>
<dbReference type="InterPro" id="IPR003661">
    <property type="entry name" value="HisK_dim/P_dom"/>
</dbReference>
<dbReference type="RefSeq" id="WP_054453024.1">
    <property type="nucleotide sequence ID" value="NZ_LHPH01000003.1"/>
</dbReference>
<sequence>MHFQSSISHLFRSNKISLLALLVFSIIAISALYIFELKVRQDVYRTAQTNLNQELSTKSLSLKRQLKSSVTSIRFLNATPPISGISRATDNNFIDPLLNTPIEVWQTRLAGIFSGFMNTDEYLLQARYITLANDGQEVVRVDRDLDGVIRRIESEQLQHKGQRDYMLKASMLDQNSVYISPIDYNRENGEIQVPYVSTYRVAKPVFNKEGFVFAVLVTNYFAEELFDSLIFSLPDGVDIYLLNNQNQFLSHPQSDLTFGFEFGQDITWSTVFNESQDISMQDTLAMSGLPNQYYLKQRIAFDSNDISMLPLELAVSIDTAVLLKEIANRRESFILVVFSLFSVLLFMVLFYQRYINRKLEIHSLKEQNNKIIENSLDSIVTVEENGVISNANKTALQSFDLLLNETNFTQLFELKNKDKHSLSETINEGAKPPFEAVYIDTDNIRHFYSVTLTCVFDVFTQRNQIAAILRNINSLKQTQSELELLNETLELKVSQRTVELESAIEEALAASQAKSDFVANISHEIRTPMNGVLGMLEMLKEDPLSDVQLQYLSFANSSANSLMTLINDILDFSKIEAGKLDIDNHSFDVITVCSDMITSMAIQGQRKGLEVLLNTDKVMDRMLVGDSHRLKQILINLLNNAFKFTHQGEVSLTLDCKYLTEDKLRMSFSIQDTGIGIAQENIDKLFDVFTQEDTSTTRHFGGTGLGLSICKKLAQLMGGDISVTSEKGIGSCFTAYVDLHVAPEKKLNTPIELAADIQVGVLIAKESVFQNITNLLVKNCKVDLNNIQRFDYLEEYDTFNVDLMVIDNEHPLLDKLIALCEQQNKKYMLILRDLLLSKADKASFPENCHMLNKPLTQDQFSYKLASIFGASNSFLLPSQKADSEGEVHVDLSRYKVLLVDDNMINIEVAKAILKRTQVSITCASDGVEALEALQAHQQQPFDVILMDCQMPNLNGYDTTSEIRNNKAGIVYRHIPIIAMTASAMAGDRERCISAGMNDYITKPIKPKTLKNKLAMWLLN</sequence>
<dbReference type="InterPro" id="IPR001789">
    <property type="entry name" value="Sig_transdc_resp-reg_receiver"/>
</dbReference>
<feature type="domain" description="Response regulatory" evidence="18">
    <location>
        <begin position="895"/>
        <end position="1017"/>
    </location>
</feature>
<protein>
    <recommendedName>
        <fullName evidence="14">Sensory/regulatory protein RpfC</fullName>
        <ecNumber evidence="3">2.7.13.3</ecNumber>
    </recommendedName>
</protein>
<dbReference type="PROSITE" id="PS50110">
    <property type="entry name" value="RESPONSE_REGULATORY"/>
    <property type="match status" value="1"/>
</dbReference>
<dbReference type="SUPFAM" id="SSF103190">
    <property type="entry name" value="Sensory domain-like"/>
    <property type="match status" value="1"/>
</dbReference>
<dbReference type="InterPro" id="IPR036097">
    <property type="entry name" value="HisK_dim/P_sf"/>
</dbReference>
<dbReference type="PANTHER" id="PTHR45339">
    <property type="entry name" value="HYBRID SIGNAL TRANSDUCTION HISTIDINE KINASE J"/>
    <property type="match status" value="1"/>
</dbReference>
<organism evidence="19 20">
    <name type="scientific">Pseudoalteromonas porphyrae</name>
    <dbReference type="NCBI Taxonomy" id="187330"/>
    <lineage>
        <taxon>Bacteria</taxon>
        <taxon>Pseudomonadati</taxon>
        <taxon>Pseudomonadota</taxon>
        <taxon>Gammaproteobacteria</taxon>
        <taxon>Alteromonadales</taxon>
        <taxon>Pseudoalteromonadaceae</taxon>
        <taxon>Pseudoalteromonas</taxon>
    </lineage>
</organism>
<dbReference type="InterPro" id="IPR036890">
    <property type="entry name" value="HATPase_C_sf"/>
</dbReference>
<dbReference type="Gene3D" id="3.40.50.2300">
    <property type="match status" value="1"/>
</dbReference>
<keyword evidence="20" id="KW-1185">Reference proteome</keyword>
<comment type="catalytic activity">
    <reaction evidence="1">
        <text>ATP + protein L-histidine = ADP + protein N-phospho-L-histidine.</text>
        <dbReference type="EC" id="2.7.13.3"/>
    </reaction>
</comment>
<feature type="domain" description="Histidine kinase" evidence="17">
    <location>
        <begin position="520"/>
        <end position="741"/>
    </location>
</feature>
<accession>A0A0N1MWD1</accession>
<evidence type="ECO:0000256" key="4">
    <source>
        <dbReference type="ARBA" id="ARBA00022475"/>
    </source>
</evidence>
<dbReference type="SUPFAM" id="SSF47384">
    <property type="entry name" value="Homodimeric domain of signal transducing histidine kinase"/>
    <property type="match status" value="1"/>
</dbReference>
<reference evidence="19 20" key="1">
    <citation type="submission" date="2015-08" db="EMBL/GenBank/DDBJ databases">
        <title>Draft Genome Sequence of Pseudoalteromonas porphyrae UCD-SED14.</title>
        <authorList>
            <person name="Coil D.A."/>
            <person name="Jospin G."/>
            <person name="Lee R.D."/>
            <person name="Eisen J.A."/>
        </authorList>
    </citation>
    <scope>NUCLEOTIDE SEQUENCE [LARGE SCALE GENOMIC DNA]</scope>
    <source>
        <strain evidence="19 20">UCD-SED14</strain>
    </source>
</reference>
<dbReference type="InterPro" id="IPR004358">
    <property type="entry name" value="Sig_transdc_His_kin-like_C"/>
</dbReference>
<evidence type="ECO:0000256" key="5">
    <source>
        <dbReference type="ARBA" id="ARBA00022553"/>
    </source>
</evidence>
<feature type="transmembrane region" description="Helical" evidence="16">
    <location>
        <begin position="333"/>
        <end position="351"/>
    </location>
</feature>
<proteinExistence type="predicted"/>
<dbReference type="SUPFAM" id="SSF52172">
    <property type="entry name" value="CheY-like"/>
    <property type="match status" value="1"/>
</dbReference>
<dbReference type="CDD" id="cd17546">
    <property type="entry name" value="REC_hyHK_CKI1_RcsC-like"/>
    <property type="match status" value="1"/>
</dbReference>
<evidence type="ECO:0000256" key="1">
    <source>
        <dbReference type="ARBA" id="ARBA00000085"/>
    </source>
</evidence>
<keyword evidence="16" id="KW-0472">Membrane</keyword>
<dbReference type="InterPro" id="IPR011006">
    <property type="entry name" value="CheY-like_superfamily"/>
</dbReference>
<dbReference type="InterPro" id="IPR003594">
    <property type="entry name" value="HATPase_dom"/>
</dbReference>
<evidence type="ECO:0000256" key="8">
    <source>
        <dbReference type="ARBA" id="ARBA00022741"/>
    </source>
</evidence>
<dbReference type="SMART" id="SM00448">
    <property type="entry name" value="REC"/>
    <property type="match status" value="1"/>
</dbReference>
<dbReference type="PANTHER" id="PTHR45339:SF5">
    <property type="entry name" value="HISTIDINE KINASE"/>
    <property type="match status" value="1"/>
</dbReference>
<keyword evidence="6" id="KW-0808">Transferase</keyword>
<dbReference type="SMART" id="SM00388">
    <property type="entry name" value="HisKA"/>
    <property type="match status" value="1"/>
</dbReference>
<dbReference type="AlphaFoldDB" id="A0A0N1MWD1"/>
<dbReference type="SUPFAM" id="SSF55874">
    <property type="entry name" value="ATPase domain of HSP90 chaperone/DNA topoisomerase II/histidine kinase"/>
    <property type="match status" value="1"/>
</dbReference>
<dbReference type="Gene3D" id="1.10.287.130">
    <property type="match status" value="1"/>
</dbReference>
<keyword evidence="12" id="KW-0902">Two-component regulatory system</keyword>
<evidence type="ECO:0000256" key="11">
    <source>
        <dbReference type="ARBA" id="ARBA00022989"/>
    </source>
</evidence>
<comment type="subunit">
    <text evidence="13">At low DSF concentrations, interacts with RpfF.</text>
</comment>
<evidence type="ECO:0000259" key="17">
    <source>
        <dbReference type="PROSITE" id="PS50109"/>
    </source>
</evidence>
<evidence type="ECO:0000313" key="19">
    <source>
        <dbReference type="EMBL" id="KPH64893.1"/>
    </source>
</evidence>
<evidence type="ECO:0000256" key="14">
    <source>
        <dbReference type="ARBA" id="ARBA00068150"/>
    </source>
</evidence>
<keyword evidence="4" id="KW-1003">Cell membrane</keyword>
<evidence type="ECO:0000256" key="16">
    <source>
        <dbReference type="SAM" id="Phobius"/>
    </source>
</evidence>
<dbReference type="Gene3D" id="3.30.450.20">
    <property type="entry name" value="PAS domain"/>
    <property type="match status" value="2"/>
</dbReference>
<keyword evidence="10" id="KW-0067">ATP-binding</keyword>
<evidence type="ECO:0000256" key="6">
    <source>
        <dbReference type="ARBA" id="ARBA00022679"/>
    </source>
</evidence>
<evidence type="ECO:0000256" key="7">
    <source>
        <dbReference type="ARBA" id="ARBA00022692"/>
    </source>
</evidence>
<evidence type="ECO:0000256" key="3">
    <source>
        <dbReference type="ARBA" id="ARBA00012438"/>
    </source>
</evidence>
<dbReference type="CDD" id="cd00082">
    <property type="entry name" value="HisKA"/>
    <property type="match status" value="1"/>
</dbReference>
<keyword evidence="5 15" id="KW-0597">Phosphoprotein</keyword>
<dbReference type="GO" id="GO:0000155">
    <property type="term" value="F:phosphorelay sensor kinase activity"/>
    <property type="evidence" value="ECO:0007669"/>
    <property type="project" value="InterPro"/>
</dbReference>
<dbReference type="Gene3D" id="3.30.565.10">
    <property type="entry name" value="Histidine kinase-like ATPase, C-terminal domain"/>
    <property type="match status" value="1"/>
</dbReference>
<keyword evidence="9 19" id="KW-0418">Kinase</keyword>
<evidence type="ECO:0000259" key="18">
    <source>
        <dbReference type="PROSITE" id="PS50110"/>
    </source>
</evidence>
<dbReference type="CDD" id="cd16922">
    <property type="entry name" value="HATPase_EvgS-ArcB-TorS-like"/>
    <property type="match status" value="1"/>
</dbReference>
<evidence type="ECO:0000256" key="2">
    <source>
        <dbReference type="ARBA" id="ARBA00004651"/>
    </source>
</evidence>
<dbReference type="Proteomes" id="UP000037848">
    <property type="component" value="Unassembled WGS sequence"/>
</dbReference>
<keyword evidence="7 16" id="KW-0812">Transmembrane</keyword>
<dbReference type="InterPro" id="IPR029151">
    <property type="entry name" value="Sensor-like_sf"/>
</dbReference>
<feature type="modified residue" description="4-aspartylphosphate" evidence="15">
    <location>
        <position position="947"/>
    </location>
</feature>
<comment type="caution">
    <text evidence="19">The sequence shown here is derived from an EMBL/GenBank/DDBJ whole genome shotgun (WGS) entry which is preliminary data.</text>
</comment>
<dbReference type="FunFam" id="1.10.287.130:FF:000002">
    <property type="entry name" value="Two-component osmosensing histidine kinase"/>
    <property type="match status" value="1"/>
</dbReference>
<dbReference type="Pfam" id="PF00512">
    <property type="entry name" value="HisKA"/>
    <property type="match status" value="1"/>
</dbReference>
<dbReference type="InterPro" id="IPR048760">
    <property type="entry name" value="VP0354-like_sensor_dom"/>
</dbReference>
<comment type="subcellular location">
    <subcellularLocation>
        <location evidence="2">Cell membrane</location>
        <topology evidence="2">Multi-pass membrane protein</topology>
    </subcellularLocation>
</comment>
<dbReference type="STRING" id="187330.AMS58_08665"/>
<evidence type="ECO:0000256" key="10">
    <source>
        <dbReference type="ARBA" id="ARBA00022840"/>
    </source>
</evidence>
<dbReference type="Pfam" id="PF02518">
    <property type="entry name" value="HATPase_c"/>
    <property type="match status" value="1"/>
</dbReference>
<dbReference type="OrthoDB" id="9810730at2"/>
<evidence type="ECO:0000256" key="12">
    <source>
        <dbReference type="ARBA" id="ARBA00023012"/>
    </source>
</evidence>
<dbReference type="PRINTS" id="PR00344">
    <property type="entry name" value="BCTRLSENSOR"/>
</dbReference>
<dbReference type="SMART" id="SM00387">
    <property type="entry name" value="HATPase_c"/>
    <property type="match status" value="1"/>
</dbReference>
<dbReference type="FunFam" id="3.30.565.10:FF:000010">
    <property type="entry name" value="Sensor histidine kinase RcsC"/>
    <property type="match status" value="1"/>
</dbReference>
<dbReference type="EMBL" id="LHPH01000003">
    <property type="protein sequence ID" value="KPH64893.1"/>
    <property type="molecule type" value="Genomic_DNA"/>
</dbReference>
<evidence type="ECO:0000256" key="15">
    <source>
        <dbReference type="PROSITE-ProRule" id="PRU00169"/>
    </source>
</evidence>
<keyword evidence="11 16" id="KW-1133">Transmembrane helix</keyword>
<dbReference type="InterPro" id="IPR005467">
    <property type="entry name" value="His_kinase_dom"/>
</dbReference>
<evidence type="ECO:0000256" key="9">
    <source>
        <dbReference type="ARBA" id="ARBA00022777"/>
    </source>
</evidence>
<dbReference type="Pfam" id="PF00072">
    <property type="entry name" value="Response_reg"/>
    <property type="match status" value="1"/>
</dbReference>